<dbReference type="EMBL" id="SNRY01002067">
    <property type="protein sequence ID" value="KAA6326982.1"/>
    <property type="molecule type" value="Genomic_DNA"/>
</dbReference>
<proteinExistence type="predicted"/>
<evidence type="ECO:0000313" key="1">
    <source>
        <dbReference type="EMBL" id="KAA6326982.1"/>
    </source>
</evidence>
<organism evidence="1">
    <name type="scientific">termite gut metagenome</name>
    <dbReference type="NCBI Taxonomy" id="433724"/>
    <lineage>
        <taxon>unclassified sequences</taxon>
        <taxon>metagenomes</taxon>
        <taxon>organismal metagenomes</taxon>
    </lineage>
</organism>
<protein>
    <submittedName>
        <fullName evidence="1">Phosphoadenosine phosphosulfate reductase</fullName>
        <ecNumber evidence="1">1.8.4.8</ecNumber>
    </submittedName>
</protein>
<dbReference type="EC" id="1.8.4.8" evidence="1"/>
<keyword evidence="1" id="KW-0560">Oxidoreductase</keyword>
<dbReference type="GO" id="GO:0004604">
    <property type="term" value="F:phosphoadenylyl-sulfate reductase (thioredoxin) activity"/>
    <property type="evidence" value="ECO:0007669"/>
    <property type="project" value="UniProtKB-EC"/>
</dbReference>
<reference evidence="1" key="1">
    <citation type="submission" date="2019-03" db="EMBL/GenBank/DDBJ databases">
        <title>Single cell metagenomics reveals metabolic interactions within the superorganism composed of flagellate Streblomastix strix and complex community of Bacteroidetes bacteria on its surface.</title>
        <authorList>
            <person name="Treitli S.C."/>
            <person name="Kolisko M."/>
            <person name="Husnik F."/>
            <person name="Keeling P."/>
            <person name="Hampl V."/>
        </authorList>
    </citation>
    <scope>NUCLEOTIDE SEQUENCE</scope>
    <source>
        <strain evidence="1">STM</strain>
    </source>
</reference>
<accession>A0A5J4QZM6</accession>
<comment type="caution">
    <text evidence="1">The sequence shown here is derived from an EMBL/GenBank/DDBJ whole genome shotgun (WGS) entry which is preliminary data.</text>
</comment>
<dbReference type="AlphaFoldDB" id="A0A5J4QZM6"/>
<name>A0A5J4QZM6_9ZZZZ</name>
<gene>
    <name evidence="1" type="ORF">EZS27_023990</name>
</gene>
<sequence>YGNTHQMNADEIFDCWVNNQSFSAVLEKRKQLNIEFENAQKIASGR</sequence>
<feature type="non-terminal residue" evidence="1">
    <location>
        <position position="1"/>
    </location>
</feature>